<evidence type="ECO:0000256" key="1">
    <source>
        <dbReference type="SAM" id="MobiDB-lite"/>
    </source>
</evidence>
<accession>A0ABD0TUI4</accession>
<reference evidence="2 3" key="1">
    <citation type="journal article" date="2024" name="Plant Biotechnol. J.">
        <title>Dendrobium thyrsiflorum genome and its molecular insights into genes involved in important horticultural traits.</title>
        <authorList>
            <person name="Chen B."/>
            <person name="Wang J.Y."/>
            <person name="Zheng P.J."/>
            <person name="Li K.L."/>
            <person name="Liang Y.M."/>
            <person name="Chen X.F."/>
            <person name="Zhang C."/>
            <person name="Zhao X."/>
            <person name="He X."/>
            <person name="Zhang G.Q."/>
            <person name="Liu Z.J."/>
            <person name="Xu Q."/>
        </authorList>
    </citation>
    <scope>NUCLEOTIDE SEQUENCE [LARGE SCALE GENOMIC DNA]</scope>
    <source>
        <strain evidence="2">GZMU011</strain>
    </source>
</reference>
<dbReference type="EMBL" id="JANQDX010000020">
    <property type="protein sequence ID" value="KAL0903288.1"/>
    <property type="molecule type" value="Genomic_DNA"/>
</dbReference>
<evidence type="ECO:0000313" key="2">
    <source>
        <dbReference type="EMBL" id="KAL0903288.1"/>
    </source>
</evidence>
<sequence>MQKEWGKVISALNDLRDDLYENLEDIVGKAATTVSILEMGELAPNPKVRLASCFSYGNECSRRISGSAGGLPTKSKQQVSAISRKLKVLKRKSYSYDILWKRNKKMTKVWIEQKLAKVLIDFPLDPDTNFILLENFQLSRRRKRFSLKNGIFRKGRTHQADMKKKVKRTTQPKSKLGLTVQPTTDELENNRQTSAGIPTFLLLSGPIRKRIVPLGREYLNRTNPPLWISLLRNKAIRIRLGHCRVADVVNVDIPDNMKVAELLSDEGIWDGVRLLHYFGAPLATIIAQIPIEASLPRDKIELIKSSIGSTITTVNYSWQFEDCEDPVSVIYKLDDALCQLILSPLSQSRQSTSIILLPLGVDREPGSDVEDRLPRATNEPRNKLEEDNGNLAWSNLYRQDESKISIFRDAKESLNSITRLPNTILKNLINPYELKATKKTPLMETSQGPILYKDVVREVGALMTKVEPNTLIVKSLKFTVQSCPSAIAKPEPKRNCETSETRPLAYLLP</sequence>
<evidence type="ECO:0000313" key="3">
    <source>
        <dbReference type="Proteomes" id="UP001552299"/>
    </source>
</evidence>
<name>A0ABD0TUI4_DENTH</name>
<gene>
    <name evidence="2" type="ORF">M5K25_027657</name>
</gene>
<proteinExistence type="predicted"/>
<organism evidence="2 3">
    <name type="scientific">Dendrobium thyrsiflorum</name>
    <name type="common">Pinecone-like raceme dendrobium</name>
    <name type="synonym">Orchid</name>
    <dbReference type="NCBI Taxonomy" id="117978"/>
    <lineage>
        <taxon>Eukaryota</taxon>
        <taxon>Viridiplantae</taxon>
        <taxon>Streptophyta</taxon>
        <taxon>Embryophyta</taxon>
        <taxon>Tracheophyta</taxon>
        <taxon>Spermatophyta</taxon>
        <taxon>Magnoliopsida</taxon>
        <taxon>Liliopsida</taxon>
        <taxon>Asparagales</taxon>
        <taxon>Orchidaceae</taxon>
        <taxon>Epidendroideae</taxon>
        <taxon>Malaxideae</taxon>
        <taxon>Dendrobiinae</taxon>
        <taxon>Dendrobium</taxon>
    </lineage>
</organism>
<dbReference type="AlphaFoldDB" id="A0ABD0TUI4"/>
<comment type="caution">
    <text evidence="2">The sequence shown here is derived from an EMBL/GenBank/DDBJ whole genome shotgun (WGS) entry which is preliminary data.</text>
</comment>
<dbReference type="Proteomes" id="UP001552299">
    <property type="component" value="Unassembled WGS sequence"/>
</dbReference>
<keyword evidence="3" id="KW-1185">Reference proteome</keyword>
<feature type="region of interest" description="Disordered" evidence="1">
    <location>
        <begin position="364"/>
        <end position="385"/>
    </location>
</feature>
<protein>
    <submittedName>
        <fullName evidence="2">Uncharacterized protein</fullName>
    </submittedName>
</protein>